<evidence type="ECO:0000256" key="4">
    <source>
        <dbReference type="PROSITE-ProRule" id="PRU00433"/>
    </source>
</evidence>
<evidence type="ECO:0000313" key="7">
    <source>
        <dbReference type="Proteomes" id="UP000664096"/>
    </source>
</evidence>
<evidence type="ECO:0000259" key="5">
    <source>
        <dbReference type="PROSITE" id="PS51007"/>
    </source>
</evidence>
<feature type="domain" description="Cytochrome c" evidence="5">
    <location>
        <begin position="7"/>
        <end position="87"/>
    </location>
</feature>
<dbReference type="AlphaFoldDB" id="A0A939J3C8"/>
<dbReference type="Proteomes" id="UP000664096">
    <property type="component" value="Unassembled WGS sequence"/>
</dbReference>
<dbReference type="EMBL" id="JAEKJZ010000009">
    <property type="protein sequence ID" value="MBN9674096.1"/>
    <property type="molecule type" value="Genomic_DNA"/>
</dbReference>
<proteinExistence type="predicted"/>
<accession>A0A939J3C8</accession>
<dbReference type="Pfam" id="PF13442">
    <property type="entry name" value="Cytochrome_CBB3"/>
    <property type="match status" value="1"/>
</dbReference>
<sequence>MVSSRAADTGAGKVLALQWCASCHLVAEDQPAASSTSLPSFYDIAKDPAWTTEKLATFLADPHPKMPNMSLGNIEIANLSAYIESLKP</sequence>
<dbReference type="GO" id="GO:0020037">
    <property type="term" value="F:heme binding"/>
    <property type="evidence" value="ECO:0007669"/>
    <property type="project" value="InterPro"/>
</dbReference>
<comment type="caution">
    <text evidence="6">The sequence shown here is derived from an EMBL/GenBank/DDBJ whole genome shotgun (WGS) entry which is preliminary data.</text>
</comment>
<dbReference type="InterPro" id="IPR036909">
    <property type="entry name" value="Cyt_c-like_dom_sf"/>
</dbReference>
<gene>
    <name evidence="6" type="ORF">JF539_27305</name>
</gene>
<evidence type="ECO:0000313" key="6">
    <source>
        <dbReference type="EMBL" id="MBN9674096.1"/>
    </source>
</evidence>
<dbReference type="GO" id="GO:0046872">
    <property type="term" value="F:metal ion binding"/>
    <property type="evidence" value="ECO:0007669"/>
    <property type="project" value="UniProtKB-KW"/>
</dbReference>
<dbReference type="PROSITE" id="PS51007">
    <property type="entry name" value="CYTC"/>
    <property type="match status" value="1"/>
</dbReference>
<evidence type="ECO:0000256" key="3">
    <source>
        <dbReference type="ARBA" id="ARBA00023004"/>
    </source>
</evidence>
<evidence type="ECO:0000256" key="2">
    <source>
        <dbReference type="ARBA" id="ARBA00022723"/>
    </source>
</evidence>
<organism evidence="6 7">
    <name type="scientific">Roseibium aggregatum</name>
    <dbReference type="NCBI Taxonomy" id="187304"/>
    <lineage>
        <taxon>Bacteria</taxon>
        <taxon>Pseudomonadati</taxon>
        <taxon>Pseudomonadota</taxon>
        <taxon>Alphaproteobacteria</taxon>
        <taxon>Hyphomicrobiales</taxon>
        <taxon>Stappiaceae</taxon>
        <taxon>Roseibium</taxon>
    </lineage>
</organism>
<keyword evidence="3 4" id="KW-0408">Iron</keyword>
<dbReference type="Gene3D" id="1.10.760.10">
    <property type="entry name" value="Cytochrome c-like domain"/>
    <property type="match status" value="1"/>
</dbReference>
<dbReference type="GO" id="GO:0009055">
    <property type="term" value="F:electron transfer activity"/>
    <property type="evidence" value="ECO:0007669"/>
    <property type="project" value="InterPro"/>
</dbReference>
<reference evidence="6" key="1">
    <citation type="submission" date="2020-12" db="EMBL/GenBank/DDBJ databases">
        <title>Oil enriched cultivation method for isolating marine PHA-producing bacteria.</title>
        <authorList>
            <person name="Zheng W."/>
            <person name="Yu S."/>
            <person name="Huang Y."/>
        </authorList>
    </citation>
    <scope>NUCLEOTIDE SEQUENCE</scope>
    <source>
        <strain evidence="6">SY-2-12</strain>
    </source>
</reference>
<keyword evidence="2 4" id="KW-0479">Metal-binding</keyword>
<keyword evidence="1 4" id="KW-0349">Heme</keyword>
<evidence type="ECO:0000256" key="1">
    <source>
        <dbReference type="ARBA" id="ARBA00022617"/>
    </source>
</evidence>
<name>A0A939J3C8_9HYPH</name>
<dbReference type="SUPFAM" id="SSF46626">
    <property type="entry name" value="Cytochrome c"/>
    <property type="match status" value="1"/>
</dbReference>
<protein>
    <submittedName>
        <fullName evidence="6">Cytochrome C552</fullName>
    </submittedName>
</protein>
<dbReference type="InterPro" id="IPR009056">
    <property type="entry name" value="Cyt_c-like_dom"/>
</dbReference>